<protein>
    <submittedName>
        <fullName evidence="9">Cytoskeleton assembly control protein</fullName>
    </submittedName>
</protein>
<dbReference type="GO" id="GO:0007015">
    <property type="term" value="P:actin filament organization"/>
    <property type="evidence" value="ECO:0007669"/>
    <property type="project" value="TreeGrafter"/>
</dbReference>
<dbReference type="InterPro" id="IPR008942">
    <property type="entry name" value="ENTH_VHS"/>
</dbReference>
<dbReference type="GO" id="GO:0030864">
    <property type="term" value="C:cortical actin cytoskeleton"/>
    <property type="evidence" value="ECO:0007669"/>
    <property type="project" value="TreeGrafter"/>
</dbReference>
<dbReference type="Gene3D" id="1.25.40.90">
    <property type="match status" value="1"/>
</dbReference>
<dbReference type="GO" id="GO:0080025">
    <property type="term" value="F:phosphatidylinositol-3,5-bisphosphate binding"/>
    <property type="evidence" value="ECO:0007669"/>
    <property type="project" value="TreeGrafter"/>
</dbReference>
<dbReference type="InterPro" id="IPR035964">
    <property type="entry name" value="I/LWEQ_dom_sf"/>
</dbReference>
<feature type="coiled-coil region" evidence="5">
    <location>
        <begin position="954"/>
        <end position="1034"/>
    </location>
</feature>
<dbReference type="GO" id="GO:0048268">
    <property type="term" value="P:clathrin coat assembly"/>
    <property type="evidence" value="ECO:0007669"/>
    <property type="project" value="TreeGrafter"/>
</dbReference>
<dbReference type="GO" id="GO:0032051">
    <property type="term" value="F:clathrin light chain binding"/>
    <property type="evidence" value="ECO:0007669"/>
    <property type="project" value="TreeGrafter"/>
</dbReference>
<keyword evidence="4" id="KW-0009">Actin-binding</keyword>
<dbReference type="PROSITE" id="PS50945">
    <property type="entry name" value="I_LWEQ"/>
    <property type="match status" value="1"/>
</dbReference>
<feature type="domain" description="ENTH" evidence="7">
    <location>
        <begin position="12"/>
        <end position="140"/>
    </location>
</feature>
<reference evidence="9 10" key="1">
    <citation type="journal article" date="2015" name="Genome Biol. Evol.">
        <title>Phylogenomic analyses indicate that early fungi evolved digesting cell walls of algal ancestors of land plants.</title>
        <authorList>
            <person name="Chang Y."/>
            <person name="Wang S."/>
            <person name="Sekimoto S."/>
            <person name="Aerts A.L."/>
            <person name="Choi C."/>
            <person name="Clum A."/>
            <person name="LaButti K.M."/>
            <person name="Lindquist E.A."/>
            <person name="Yee Ngan C."/>
            <person name="Ohm R.A."/>
            <person name="Salamov A.A."/>
            <person name="Grigoriev I.V."/>
            <person name="Spatafora J.W."/>
            <person name="Berbee M.L."/>
        </authorList>
    </citation>
    <scope>NUCLEOTIDE SEQUENCE [LARGE SCALE GENOMIC DNA]</scope>
    <source>
        <strain evidence="9 10">NRRL 28638</strain>
    </source>
</reference>
<evidence type="ECO:0000256" key="5">
    <source>
        <dbReference type="SAM" id="Coils"/>
    </source>
</evidence>
<comment type="similarity">
    <text evidence="2">Belongs to the SLA2 family.</text>
</comment>
<comment type="subcellular location">
    <subcellularLocation>
        <location evidence="1">Cytoplasm</location>
    </subcellularLocation>
</comment>
<dbReference type="Proteomes" id="UP000070444">
    <property type="component" value="Unassembled WGS sequence"/>
</dbReference>
<dbReference type="GO" id="GO:0030136">
    <property type="term" value="C:clathrin-coated vesicle"/>
    <property type="evidence" value="ECO:0007669"/>
    <property type="project" value="TreeGrafter"/>
</dbReference>
<evidence type="ECO:0000259" key="7">
    <source>
        <dbReference type="PROSITE" id="PS50942"/>
    </source>
</evidence>
<organism evidence="9 10">
    <name type="scientific">Conidiobolus coronatus (strain ATCC 28846 / CBS 209.66 / NRRL 28638)</name>
    <name type="common">Delacroixia coronata</name>
    <dbReference type="NCBI Taxonomy" id="796925"/>
    <lineage>
        <taxon>Eukaryota</taxon>
        <taxon>Fungi</taxon>
        <taxon>Fungi incertae sedis</taxon>
        <taxon>Zoopagomycota</taxon>
        <taxon>Entomophthoromycotina</taxon>
        <taxon>Entomophthoromycetes</taxon>
        <taxon>Entomophthorales</taxon>
        <taxon>Ancylistaceae</taxon>
        <taxon>Conidiobolus</taxon>
    </lineage>
</organism>
<dbReference type="OrthoDB" id="10262320at2759"/>
<dbReference type="GO" id="GO:0006897">
    <property type="term" value="P:endocytosis"/>
    <property type="evidence" value="ECO:0007669"/>
    <property type="project" value="InterPro"/>
</dbReference>
<evidence type="ECO:0000313" key="10">
    <source>
        <dbReference type="Proteomes" id="UP000070444"/>
    </source>
</evidence>
<dbReference type="SMART" id="SM00273">
    <property type="entry name" value="ENTH"/>
    <property type="match status" value="1"/>
</dbReference>
<dbReference type="InterPro" id="IPR002558">
    <property type="entry name" value="ILWEQ_dom"/>
</dbReference>
<gene>
    <name evidence="9" type="ORF">CONCODRAFT_11337</name>
</gene>
<dbReference type="PANTHER" id="PTHR10407:SF15">
    <property type="entry name" value="HUNTINGTIN INTERACTING PROTEIN 1"/>
    <property type="match status" value="1"/>
</dbReference>
<evidence type="ECO:0000256" key="4">
    <source>
        <dbReference type="ARBA" id="ARBA00023203"/>
    </source>
</evidence>
<feature type="compositionally biased region" description="Basic and acidic residues" evidence="6">
    <location>
        <begin position="339"/>
        <end position="354"/>
    </location>
</feature>
<evidence type="ECO:0000256" key="6">
    <source>
        <dbReference type="SAM" id="MobiDB-lite"/>
    </source>
</evidence>
<dbReference type="SUPFAM" id="SSF48464">
    <property type="entry name" value="ENTH/VHS domain"/>
    <property type="match status" value="1"/>
</dbReference>
<dbReference type="Gene3D" id="1.20.1410.10">
    <property type="entry name" value="I/LWEQ domain"/>
    <property type="match status" value="1"/>
</dbReference>
<proteinExistence type="inferred from homology"/>
<dbReference type="AlphaFoldDB" id="A0A137NVQ6"/>
<dbReference type="InterPro" id="IPR013809">
    <property type="entry name" value="ENTH"/>
</dbReference>
<dbReference type="PROSITE" id="PS50942">
    <property type="entry name" value="ENTH"/>
    <property type="match status" value="1"/>
</dbReference>
<keyword evidence="5" id="KW-0175">Coiled coil</keyword>
<evidence type="ECO:0000256" key="3">
    <source>
        <dbReference type="ARBA" id="ARBA00022490"/>
    </source>
</evidence>
<evidence type="ECO:0000259" key="8">
    <source>
        <dbReference type="PROSITE" id="PS50945"/>
    </source>
</evidence>
<dbReference type="InterPro" id="IPR011417">
    <property type="entry name" value="ANTH_dom"/>
</dbReference>
<name>A0A137NVQ6_CONC2</name>
<feature type="region of interest" description="Disordered" evidence="6">
    <location>
        <begin position="339"/>
        <end position="364"/>
    </location>
</feature>
<dbReference type="Pfam" id="PF07651">
    <property type="entry name" value="ANTH"/>
    <property type="match status" value="1"/>
</dbReference>
<evidence type="ECO:0000256" key="1">
    <source>
        <dbReference type="ARBA" id="ARBA00004496"/>
    </source>
</evidence>
<dbReference type="OMA" id="FQMSVEM"/>
<accession>A0A137NVQ6</accession>
<keyword evidence="3" id="KW-0963">Cytoplasm</keyword>
<evidence type="ECO:0000313" key="9">
    <source>
        <dbReference type="EMBL" id="KXN66749.1"/>
    </source>
</evidence>
<evidence type="ECO:0000256" key="2">
    <source>
        <dbReference type="ARBA" id="ARBA00010135"/>
    </source>
</evidence>
<keyword evidence="10" id="KW-1185">Reference proteome</keyword>
<dbReference type="STRING" id="796925.A0A137NVQ6"/>
<feature type="coiled-coil region" evidence="5">
    <location>
        <begin position="505"/>
        <end position="582"/>
    </location>
</feature>
<dbReference type="GO" id="GO:0043325">
    <property type="term" value="F:phosphatidylinositol-3,4-bisphosphate binding"/>
    <property type="evidence" value="ECO:0007669"/>
    <property type="project" value="TreeGrafter"/>
</dbReference>
<dbReference type="PANTHER" id="PTHR10407">
    <property type="entry name" value="HUNTINGTIN INTERACTING PROTEIN 1"/>
    <property type="match status" value="1"/>
</dbReference>
<dbReference type="SUPFAM" id="SSF109885">
    <property type="entry name" value="I/LWEQ domain"/>
    <property type="match status" value="1"/>
</dbReference>
<dbReference type="GO" id="GO:0035615">
    <property type="term" value="F:clathrin adaptor activity"/>
    <property type="evidence" value="ECO:0007669"/>
    <property type="project" value="TreeGrafter"/>
</dbReference>
<dbReference type="GO" id="GO:0051015">
    <property type="term" value="F:actin filament binding"/>
    <property type="evidence" value="ECO:0007669"/>
    <property type="project" value="TreeGrafter"/>
</dbReference>
<dbReference type="SMART" id="SM00307">
    <property type="entry name" value="ILWEQ"/>
    <property type="match status" value="1"/>
</dbReference>
<dbReference type="EMBL" id="KQ964693">
    <property type="protein sequence ID" value="KXN66749.1"/>
    <property type="molecule type" value="Genomic_DNA"/>
</dbReference>
<dbReference type="InterPro" id="IPR030224">
    <property type="entry name" value="Sla2_fam"/>
</dbReference>
<dbReference type="Pfam" id="PF01608">
    <property type="entry name" value="I_LWEQ"/>
    <property type="match status" value="1"/>
</dbReference>
<sequence>MINSFTNARYVDRDKAEKELAEHIRKATTPDETPPKQKHVRGCIVFTWDFKSSTSFWHGIQVQPLADEIQCFKALIIIHKVIHGGHPNVLKESFAQINFIRNLTRNAYSNDAYGYGPVIRGYVTYILSKLEFHKMNPEFNASFDYKEYISLKGTNDPNEGYQKIQELMDLQDKQEQFHKMVLHSLMGSPLNECKISSLVPLVEESFGIYNFIKSMLTAMHKQVESHDALAPLRHKFNNQHYNLRKFYFECSQIRFLTSLIEIPVLPQDPPAFIEGENLVSRQVATPPAPPPITPTPQVDFFMEQRMEMERQQQMERERAIEQQRQLELQRQQQQREYEEQLRQQRQREEEERQRMQQNQMQNQVHGRIQELEYESFNLKNQHERDQMTLSSFQQKMNNLEQQMSQMTIDYNHRESNQVNVVRSLEDQVNMWKSKYESLAKLYATLRQEHLDLLKKYKEVSSKVSQADQAIQSMNHMRQDVQAKHAELLNAQADRDRVRGEMDRLRAFQQTEIDRLRKELDDSNNKINDIGRSKGEEVSRIITQFNNEKSDLERKLTEQQALVMNLQNQLDSTRRDLDTLNITKDEEIAVLQAGMDQTLLALQQVQENTSESEGTLQRKLAGLQTANASKLNKILDSIFQSCIDKINHSVFEMESAGAPGNIHATPESTLTLIEGVNTASNDFAQIMFKFFSETAEHHEVISNAINFSQLISQLLFETKGVTRLANDQIVDELIQSGVHVGRNSQHFFGSLISSKLLATPVTQRPDVVAKGNQDVQSCLTKVSGIVEQLVVKEASAVTLSAEDEVGDVVEREMHNAAKAINDAAARLEELMKAPSDPTMSHLDRQVHSAILDSALAITNAIGRLIQCATQSQQEIVAQGKGGSTNAAFYKKNNRWTEGLISAAKAVALATNLLVETADGVIHGTHSLEQLIVASNQVAAATAQLVAASRVKADLHSKTQRRLEEASKEVTNASKALVKAVKAIAAKQLKDKEALDYSKFAAHEFKVKEMEKQVEILKLEKELTNAREQLAEMRKFSYHNDEEEFEHI</sequence>
<feature type="domain" description="I/LWEQ" evidence="8">
    <location>
        <begin position="796"/>
        <end position="1039"/>
    </location>
</feature>